<feature type="signal peptide" evidence="21">
    <location>
        <begin position="1"/>
        <end position="28"/>
    </location>
</feature>
<dbReference type="PROSITE" id="PS00754">
    <property type="entry name" value="NA_NEUROTRAN_SYMP_2"/>
    <property type="match status" value="1"/>
</dbReference>
<feature type="chain" id="PRO_5021422546" description="Transporter" evidence="21">
    <location>
        <begin position="29"/>
        <end position="731"/>
    </location>
</feature>
<dbReference type="PROSITE" id="PS50267">
    <property type="entry name" value="NA_NEUROTRAN_SYMP_3"/>
    <property type="match status" value="1"/>
</dbReference>
<accession>A0A4W2H2F9</accession>
<comment type="similarity">
    <text evidence="2">Belongs to the sodium:neurotransmitter symporter (SNF) (TC 2.A.22) family. SLC6A6 subfamily.</text>
</comment>
<dbReference type="PANTHER" id="PTHR11616:SF141">
    <property type="entry name" value="SODIUM- AND CHLORIDE-DEPENDENT TAURINE TRANSPORTER"/>
    <property type="match status" value="1"/>
</dbReference>
<feature type="binding site" evidence="16">
    <location>
        <position position="452"/>
    </location>
    <ligand>
        <name>Na(+)</name>
        <dbReference type="ChEBI" id="CHEBI:29101"/>
        <label>1</label>
    </ligand>
</feature>
<organism evidence="22 23">
    <name type="scientific">Bos indicus x Bos taurus</name>
    <name type="common">Hybrid cattle</name>
    <dbReference type="NCBI Taxonomy" id="30522"/>
    <lineage>
        <taxon>Eukaryota</taxon>
        <taxon>Metazoa</taxon>
        <taxon>Chordata</taxon>
        <taxon>Craniata</taxon>
        <taxon>Vertebrata</taxon>
        <taxon>Euteleostomi</taxon>
        <taxon>Mammalia</taxon>
        <taxon>Eutheria</taxon>
        <taxon>Laurasiatheria</taxon>
        <taxon>Artiodactyla</taxon>
        <taxon>Ruminantia</taxon>
        <taxon>Pecora</taxon>
        <taxon>Bovidae</taxon>
        <taxon>Bovinae</taxon>
        <taxon>Bos</taxon>
    </lineage>
</organism>
<protein>
    <recommendedName>
        <fullName evidence="18">Transporter</fullName>
    </recommendedName>
</protein>
<dbReference type="Ensembl" id="ENSBIXT00005040829.1">
    <property type="protein sequence ID" value="ENSBIXP00005025221.1"/>
    <property type="gene ID" value="ENSBIXG00005027782.1"/>
</dbReference>
<feature type="transmembrane region" description="Helical" evidence="20">
    <location>
        <begin position="481"/>
        <end position="498"/>
    </location>
</feature>
<gene>
    <name evidence="22" type="primary">SLC6A6</name>
</gene>
<keyword evidence="8 18" id="KW-0769">Symport</keyword>
<dbReference type="GeneTree" id="ENSGT00940000154583"/>
<dbReference type="GO" id="GO:0042995">
    <property type="term" value="C:cell projection"/>
    <property type="evidence" value="ECO:0007669"/>
    <property type="project" value="TreeGrafter"/>
</dbReference>
<keyword evidence="21" id="KW-0732">Signal</keyword>
<feature type="binding site" evidence="16">
    <location>
        <position position="107"/>
    </location>
    <ligand>
        <name>Na(+)</name>
        <dbReference type="ChEBI" id="CHEBI:29101"/>
        <label>1</label>
    </ligand>
</feature>
<dbReference type="PRINTS" id="PR01200">
    <property type="entry name" value="TAUTRANSPORT"/>
</dbReference>
<dbReference type="PROSITE" id="PS00610">
    <property type="entry name" value="NA_NEUROTRAN_SYMP_1"/>
    <property type="match status" value="1"/>
</dbReference>
<evidence type="ECO:0000256" key="15">
    <source>
        <dbReference type="ARBA" id="ARBA00049351"/>
    </source>
</evidence>
<comment type="catalytic activity">
    <reaction evidence="13">
        <text>beta-alanine(out) + chloride(out) + 2 Na(+)(out) = beta-alanine(in) + chloride(in) + 2 Na(+)(in)</text>
        <dbReference type="Rhea" id="RHEA:71247"/>
        <dbReference type="ChEBI" id="CHEBI:17996"/>
        <dbReference type="ChEBI" id="CHEBI:29101"/>
        <dbReference type="ChEBI" id="CHEBI:57966"/>
    </reaction>
    <physiologicalReaction direction="left-to-right" evidence="13">
        <dbReference type="Rhea" id="RHEA:71248"/>
    </physiologicalReaction>
</comment>
<dbReference type="GO" id="GO:0006836">
    <property type="term" value="P:neurotransmitter transport"/>
    <property type="evidence" value="ECO:0007669"/>
    <property type="project" value="UniProtKB-KW"/>
</dbReference>
<dbReference type="SUPFAM" id="SSF161070">
    <property type="entry name" value="SNF-like"/>
    <property type="match status" value="1"/>
</dbReference>
<keyword evidence="5" id="KW-0597">Phosphoprotein</keyword>
<feature type="transmembrane region" description="Helical" evidence="20">
    <location>
        <begin position="296"/>
        <end position="329"/>
    </location>
</feature>
<feature type="transmembrane region" description="Helical" evidence="20">
    <location>
        <begin position="101"/>
        <end position="119"/>
    </location>
</feature>
<evidence type="ECO:0000256" key="12">
    <source>
        <dbReference type="ARBA" id="ARBA00033998"/>
    </source>
</evidence>
<keyword evidence="7" id="KW-0532">Neurotransmitter transport</keyword>
<sequence length="731" mass="79419">MLTFSCSPAVAALSHHLVALEAATAAAAAPTFANLTVLDTNAVHPESEEEDMATKEKLQCLKDFHKDILKPSPGKSPGTRPEDEAEGKPPQREKWASRIDFVLSVAGGFVGLGNVWRFPYLCYKNGGGAFLIPYFIFLFGGGLPVFFLEVIIGQYTSEGGITCWEKICPLFAGIGYASIVIVSLLNIYYIIILAWAMYYLFQSFQSELPWAKCNHSWNTPHCLEDTLRRNRSLWISNSTANFTSPVTEFWERKVLSLSSGIDEPGALKWDLALCLLLVWLVCFFCIWKGVKSTGKVVYFTATFPFAMLLVLLVRGLTLPGAGAGIKFYLYPDISRLEDPQVWIDAGTQIFFSYAICLGAMTSLGSYNKYKYNSYRDCMLLGCLNSGTSFVSGFAIFSILGFMAQEQGVDIADVAESGPGLAFIAYPKAVTMMPLPTFWSILFFIMLLLLGLDSQFVEVEGQITSLVDLHPSLLRKGFHREIFIASICCVSYLLGLTMVTEVGGSRLARGDHTASLPPPCRPTQQLGERARPTEVVPPLGVPPHPGAAGGDSRPCPPARRPAPLPCYPGNSVATCCPPALLLPRREGAFRLKSPLTAALSPLLWAVALLRPACRGAERVSLAGAAGSSPQRSAPISPYSPAQGCIRPPDQVFTSPVFLPGTQNKCVSLSVCKKHPLKGRSQVHTPSSSVSLKSSLSATGGFKPLRWKQTSANPFVFMLGKTCFASVSFSVCF</sequence>
<evidence type="ECO:0000256" key="20">
    <source>
        <dbReference type="SAM" id="Phobius"/>
    </source>
</evidence>
<dbReference type="PANTHER" id="PTHR11616">
    <property type="entry name" value="SODIUM/CHLORIDE DEPENDENT TRANSPORTER"/>
    <property type="match status" value="1"/>
</dbReference>
<dbReference type="GO" id="GO:0005332">
    <property type="term" value="F:gamma-aminobutyric acid:sodium:chloride symporter activity"/>
    <property type="evidence" value="ECO:0007669"/>
    <property type="project" value="TreeGrafter"/>
</dbReference>
<feature type="region of interest" description="Disordered" evidence="19">
    <location>
        <begin position="67"/>
        <end position="93"/>
    </location>
</feature>
<keyword evidence="16" id="KW-0915">Sodium</keyword>
<evidence type="ECO:0000256" key="1">
    <source>
        <dbReference type="ARBA" id="ARBA00004651"/>
    </source>
</evidence>
<evidence type="ECO:0000256" key="16">
    <source>
        <dbReference type="PIRSR" id="PIRSR600175-1"/>
    </source>
</evidence>
<evidence type="ECO:0000256" key="8">
    <source>
        <dbReference type="ARBA" id="ARBA00022847"/>
    </source>
</evidence>
<comment type="catalytic activity">
    <reaction evidence="15">
        <text>hypotaurine(out) + chloride(out) + 2 Na(+)(out) = hypotaurine(in) + chloride(in) + 2 Na(+)(in)</text>
        <dbReference type="Rhea" id="RHEA:71243"/>
        <dbReference type="ChEBI" id="CHEBI:17996"/>
        <dbReference type="ChEBI" id="CHEBI:29101"/>
        <dbReference type="ChEBI" id="CHEBI:57853"/>
    </reaction>
    <physiologicalReaction direction="left-to-right" evidence="15">
        <dbReference type="Rhea" id="RHEA:71244"/>
    </physiologicalReaction>
</comment>
<feature type="compositionally biased region" description="Basic and acidic residues" evidence="19">
    <location>
        <begin position="80"/>
        <end position="93"/>
    </location>
</feature>
<evidence type="ECO:0000256" key="4">
    <source>
        <dbReference type="ARBA" id="ARBA00022475"/>
    </source>
</evidence>
<comment type="subcellular location">
    <subcellularLocation>
        <location evidence="1">Cell membrane</location>
        <topology evidence="1">Multi-pass membrane protein</topology>
    </subcellularLocation>
</comment>
<dbReference type="InterPro" id="IPR002434">
    <property type="entry name" value="Na/ntran_symport_taurine"/>
</dbReference>
<feature type="transmembrane region" description="Helical" evidence="20">
    <location>
        <begin position="266"/>
        <end position="287"/>
    </location>
</feature>
<dbReference type="Proteomes" id="UP000429181">
    <property type="component" value="Chromosome 22"/>
</dbReference>
<feature type="region of interest" description="Disordered" evidence="19">
    <location>
        <begin position="509"/>
        <end position="554"/>
    </location>
</feature>
<evidence type="ECO:0000256" key="13">
    <source>
        <dbReference type="ARBA" id="ARBA00034027"/>
    </source>
</evidence>
<evidence type="ECO:0000256" key="18">
    <source>
        <dbReference type="RuleBase" id="RU003732"/>
    </source>
</evidence>
<evidence type="ECO:0000256" key="9">
    <source>
        <dbReference type="ARBA" id="ARBA00022989"/>
    </source>
</evidence>
<keyword evidence="16" id="KW-0479">Metal-binding</keyword>
<feature type="transmembrane region" description="Helical" evidence="20">
    <location>
        <begin position="173"/>
        <end position="201"/>
    </location>
</feature>
<feature type="transmembrane region" description="Helical" evidence="20">
    <location>
        <begin position="131"/>
        <end position="152"/>
    </location>
</feature>
<evidence type="ECO:0000256" key="5">
    <source>
        <dbReference type="ARBA" id="ARBA00022553"/>
    </source>
</evidence>
<keyword evidence="9 20" id="KW-1133">Transmembrane helix</keyword>
<dbReference type="GO" id="GO:0005369">
    <property type="term" value="F:taurine:sodium symporter activity"/>
    <property type="evidence" value="ECO:0007669"/>
    <property type="project" value="InterPro"/>
</dbReference>
<proteinExistence type="inferred from homology"/>
<name>A0A4W2H2F9_BOBOX</name>
<evidence type="ECO:0000256" key="17">
    <source>
        <dbReference type="PIRSR" id="PIRSR600175-2"/>
    </source>
</evidence>
<feature type="binding site" evidence="16">
    <location>
        <position position="110"/>
    </location>
    <ligand>
        <name>Na(+)</name>
        <dbReference type="ChEBI" id="CHEBI:29101"/>
        <label>1</label>
    </ligand>
</feature>
<evidence type="ECO:0000256" key="10">
    <source>
        <dbReference type="ARBA" id="ARBA00023136"/>
    </source>
</evidence>
<comment type="catalytic activity">
    <reaction evidence="12">
        <text>4-aminobutanoate(out) + chloride(out) + 2 Na(+)(out) = 4-aminobutanoate(in) + chloride(in) + 2 Na(+)(in)</text>
        <dbReference type="Rhea" id="RHEA:70687"/>
        <dbReference type="ChEBI" id="CHEBI:17996"/>
        <dbReference type="ChEBI" id="CHEBI:29101"/>
        <dbReference type="ChEBI" id="CHEBI:59888"/>
    </reaction>
    <physiologicalReaction direction="left-to-right" evidence="12">
        <dbReference type="Rhea" id="RHEA:70688"/>
    </physiologicalReaction>
</comment>
<feature type="transmembrane region" description="Helical" evidence="20">
    <location>
        <begin position="349"/>
        <end position="366"/>
    </location>
</feature>
<feature type="binding site" evidence="16">
    <location>
        <position position="114"/>
    </location>
    <ligand>
        <name>Na(+)</name>
        <dbReference type="ChEBI" id="CHEBI:29101"/>
        <label>1</label>
    </ligand>
</feature>
<dbReference type="InterPro" id="IPR000175">
    <property type="entry name" value="Na/ntran_symport"/>
</dbReference>
<dbReference type="InterPro" id="IPR037272">
    <property type="entry name" value="SNS_sf"/>
</dbReference>
<evidence type="ECO:0000256" key="6">
    <source>
        <dbReference type="ARBA" id="ARBA00022692"/>
    </source>
</evidence>
<evidence type="ECO:0000256" key="19">
    <source>
        <dbReference type="SAM" id="MobiDB-lite"/>
    </source>
</evidence>
<dbReference type="Pfam" id="PF00209">
    <property type="entry name" value="SNF"/>
    <property type="match status" value="1"/>
</dbReference>
<evidence type="ECO:0000256" key="21">
    <source>
        <dbReference type="SAM" id="SignalP"/>
    </source>
</evidence>
<dbReference type="GO" id="GO:0005886">
    <property type="term" value="C:plasma membrane"/>
    <property type="evidence" value="ECO:0007669"/>
    <property type="project" value="UniProtKB-SubCell"/>
</dbReference>
<keyword evidence="3 18" id="KW-0813">Transport</keyword>
<reference evidence="22 23" key="1">
    <citation type="submission" date="2018-11" db="EMBL/GenBank/DDBJ databases">
        <title>Haplotype-resolved cattle genomes.</title>
        <authorList>
            <person name="Low W.Y."/>
            <person name="Tearle R."/>
            <person name="Bickhart D.M."/>
            <person name="Rosen B.D."/>
            <person name="Koren S."/>
            <person name="Rhie A."/>
            <person name="Hiendleder S."/>
            <person name="Phillippy A.M."/>
            <person name="Smith T.P.L."/>
            <person name="Williams J.L."/>
        </authorList>
    </citation>
    <scope>NUCLEOTIDE SEQUENCE [LARGE SCALE GENOMIC DNA]</scope>
</reference>
<evidence type="ECO:0000256" key="14">
    <source>
        <dbReference type="ARBA" id="ARBA00049062"/>
    </source>
</evidence>
<dbReference type="GO" id="GO:0046872">
    <property type="term" value="F:metal ion binding"/>
    <property type="evidence" value="ECO:0007669"/>
    <property type="project" value="UniProtKB-KW"/>
</dbReference>
<feature type="transmembrane region" description="Helical" evidence="20">
    <location>
        <begin position="378"/>
        <end position="403"/>
    </location>
</feature>
<feature type="transmembrane region" description="Helical" evidence="20">
    <location>
        <begin position="423"/>
        <end position="449"/>
    </location>
</feature>
<dbReference type="AlphaFoldDB" id="A0A4W2H2F9"/>
<feature type="binding site" evidence="16">
    <location>
        <position position="453"/>
    </location>
    <ligand>
        <name>Na(+)</name>
        <dbReference type="ChEBI" id="CHEBI:29101"/>
        <label>1</label>
    </ligand>
</feature>
<feature type="disulfide bond" evidence="17">
    <location>
        <begin position="213"/>
        <end position="222"/>
    </location>
</feature>
<keyword evidence="6 18" id="KW-0812">Transmembrane</keyword>
<reference evidence="22" key="2">
    <citation type="submission" date="2025-08" db="UniProtKB">
        <authorList>
            <consortium name="Ensembl"/>
        </authorList>
    </citation>
    <scope>IDENTIFICATION</scope>
</reference>
<dbReference type="PRINTS" id="PR00176">
    <property type="entry name" value="NANEUSMPORT"/>
</dbReference>
<keyword evidence="17" id="KW-1015">Disulfide bond</keyword>
<comment type="catalytic activity">
    <reaction evidence="14">
        <text>taurine(out) + chloride(out) + 2 Na(+)(out) = taurine(in) + chloride(in) + 2 Na(+)(in)</text>
        <dbReference type="Rhea" id="RHEA:71223"/>
        <dbReference type="ChEBI" id="CHEBI:17996"/>
        <dbReference type="ChEBI" id="CHEBI:29101"/>
        <dbReference type="ChEBI" id="CHEBI:507393"/>
    </reaction>
    <physiologicalReaction direction="left-to-right" evidence="14">
        <dbReference type="Rhea" id="RHEA:71224"/>
    </physiologicalReaction>
</comment>
<evidence type="ECO:0000256" key="3">
    <source>
        <dbReference type="ARBA" id="ARBA00022448"/>
    </source>
</evidence>
<feature type="binding site" evidence="16">
    <location>
        <position position="384"/>
    </location>
    <ligand>
        <name>Na(+)</name>
        <dbReference type="ChEBI" id="CHEBI:29101"/>
        <label>1</label>
    </ligand>
</feature>
<feature type="binding site" evidence="16">
    <location>
        <position position="449"/>
    </location>
    <ligand>
        <name>Na(+)</name>
        <dbReference type="ChEBI" id="CHEBI:29101"/>
        <label>1</label>
    </ligand>
</feature>
<evidence type="ECO:0000313" key="23">
    <source>
        <dbReference type="Proteomes" id="UP000429181"/>
    </source>
</evidence>
<evidence type="ECO:0000313" key="22">
    <source>
        <dbReference type="Ensembl" id="ENSBIXP00005025221.1"/>
    </source>
</evidence>
<evidence type="ECO:0000256" key="7">
    <source>
        <dbReference type="ARBA" id="ARBA00022775"/>
    </source>
</evidence>
<keyword evidence="11" id="KW-0325">Glycoprotein</keyword>
<keyword evidence="10 20" id="KW-0472">Membrane</keyword>
<feature type="binding site" evidence="16">
    <location>
        <position position="352"/>
    </location>
    <ligand>
        <name>Na(+)</name>
        <dbReference type="ChEBI" id="CHEBI:29101"/>
        <label>2</label>
    </ligand>
</feature>
<keyword evidence="4" id="KW-1003">Cell membrane</keyword>
<evidence type="ECO:0000256" key="11">
    <source>
        <dbReference type="ARBA" id="ARBA00023180"/>
    </source>
</evidence>
<evidence type="ECO:0000256" key="2">
    <source>
        <dbReference type="ARBA" id="ARBA00006123"/>
    </source>
</evidence>